<evidence type="ECO:0000256" key="1">
    <source>
        <dbReference type="SAM" id="Phobius"/>
    </source>
</evidence>
<keyword evidence="1" id="KW-1133">Transmembrane helix</keyword>
<dbReference type="SUPFAM" id="SSF52540">
    <property type="entry name" value="P-loop containing nucleoside triphosphate hydrolases"/>
    <property type="match status" value="1"/>
</dbReference>
<dbReference type="STRING" id="714943.Mucpa_0442"/>
<accession>H1XZ51</accession>
<dbReference type="RefSeq" id="WP_008504181.1">
    <property type="nucleotide sequence ID" value="NZ_CM001403.1"/>
</dbReference>
<dbReference type="eggNOG" id="COG4928">
    <property type="taxonomic scope" value="Bacteria"/>
</dbReference>
<evidence type="ECO:0000313" key="3">
    <source>
        <dbReference type="EMBL" id="EHQ24636.1"/>
    </source>
</evidence>
<keyword evidence="1" id="KW-0812">Transmembrane</keyword>
<dbReference type="AlphaFoldDB" id="H1XZ51"/>
<dbReference type="Proteomes" id="UP000002774">
    <property type="component" value="Chromosome"/>
</dbReference>
<protein>
    <submittedName>
        <fullName evidence="3">KAP P-loop domain protein</fullName>
    </submittedName>
</protein>
<proteinExistence type="predicted"/>
<keyword evidence="4" id="KW-1185">Reference proteome</keyword>
<feature type="transmembrane region" description="Helical" evidence="1">
    <location>
        <begin position="135"/>
        <end position="155"/>
    </location>
</feature>
<evidence type="ECO:0000313" key="4">
    <source>
        <dbReference type="Proteomes" id="UP000002774"/>
    </source>
</evidence>
<name>H1XZ51_9SPHI</name>
<sequence length="1046" mass="120146">MTEPYPQFISNAPIGEDLFEGKSQEKVARYICENLIENDKCKIVGIEGGWGTGKSNLIEITKKKLNESKKGKYHFFIYDAWGHQEDLQRRSILEELTAFLTRKIDDVSIIGDSEKWNKKLKALLAKSKETEKKTIPSLSLGVVFSGLLLLSTPVFKSLSELVTCQWLKILIVAIPVFSLAGIFAYYYFNKTDKSEKSKKRFNEAVQKLFYLYQKSQQSDTTFETISEDEPSVKKFREWMRDIATDLGDNRLIIVFDNMDRLPDNKITELWSSIHTFFAEEKYDHIKVIIPFDRQNIKNAFKHTEESKLSYTDDFINKTFDIVYRVSPPILSDWKKFFESKWLQAFNSVNDEFQKSLQVFDQLATFKTPRDMVVFINECVANNQINPHIPLRYVALFVLNKSILFKDADQAILQPAYLKGLDFLYKDDEDLPKFMAALMYQIEPDRALEVVFTDRLRNGLNNNDKVQVGMISESAAFPILLDKAVMEVINLMNVTLALNELGEKISVKVWDDLYYRLGVHVGKLPEAKTEVYQLILLTKVTNKANYLKHLIALLQDATKFVSTDYYNSLQEIEKTIKDSATNLKLEDFLVAKKIPAPDLVALLKEIKDTNTFKLFSDNGELNSHLETLDSPAEWRNSVFLSRIPDNYKMTKFTDVLTTKMTEFAGDAESLQPYLIAYKNISKTTLKPVLTDDAIYSLFTSRVSVDDFYFDLICMRIARWESFHESYAPAFEVILADESKNVIEGVAKNIHHYINYGDMLLKLPNFNKPLVRAVTNDLTIKRRTVRVLDLNKTLANIDEIIKALKIEPKILADQLNLWDRKDVAKSTIGSIVPNSDFFTFCAGYENGLTKILNKLGVEYFNDLGYEQWLAEFRNPQSKVVLTSLIILKNQYPPNATSAVKEVLEGIANGTITIPDKALWMRINDKLNKNTLRATMKDIRDIYLSKKEIDVPAFLFFGDWLLEHGELYANGGSLRRVFRKSILQADTISIIMRHGDIIKKIFDGSEDKEDFTNEVKVLLTEKNVDIVPLAQLLGILIENHEDEPNNESN</sequence>
<dbReference type="InterPro" id="IPR027417">
    <property type="entry name" value="P-loop_NTPase"/>
</dbReference>
<dbReference type="Gene3D" id="3.40.50.300">
    <property type="entry name" value="P-loop containing nucleotide triphosphate hydrolases"/>
    <property type="match status" value="1"/>
</dbReference>
<dbReference type="InterPro" id="IPR011646">
    <property type="entry name" value="KAP_P-loop"/>
</dbReference>
<feature type="transmembrane region" description="Helical" evidence="1">
    <location>
        <begin position="167"/>
        <end position="188"/>
    </location>
</feature>
<dbReference type="OrthoDB" id="88903at2"/>
<feature type="domain" description="KAP NTPase" evidence="2">
    <location>
        <begin position="26"/>
        <end position="377"/>
    </location>
</feature>
<dbReference type="EMBL" id="CM001403">
    <property type="protein sequence ID" value="EHQ24636.1"/>
    <property type="molecule type" value="Genomic_DNA"/>
</dbReference>
<dbReference type="Pfam" id="PF07693">
    <property type="entry name" value="KAP_NTPase"/>
    <property type="match status" value="1"/>
</dbReference>
<dbReference type="HOGENOM" id="CLU_286651_0_0_10"/>
<evidence type="ECO:0000259" key="2">
    <source>
        <dbReference type="Pfam" id="PF07693"/>
    </source>
</evidence>
<gene>
    <name evidence="3" type="ORF">Mucpa_0442</name>
</gene>
<organism evidence="3 4">
    <name type="scientific">Mucilaginibacter paludis DSM 18603</name>
    <dbReference type="NCBI Taxonomy" id="714943"/>
    <lineage>
        <taxon>Bacteria</taxon>
        <taxon>Pseudomonadati</taxon>
        <taxon>Bacteroidota</taxon>
        <taxon>Sphingobacteriia</taxon>
        <taxon>Sphingobacteriales</taxon>
        <taxon>Sphingobacteriaceae</taxon>
        <taxon>Mucilaginibacter</taxon>
    </lineage>
</organism>
<keyword evidence="1" id="KW-0472">Membrane</keyword>
<reference evidence="3" key="1">
    <citation type="submission" date="2011-09" db="EMBL/GenBank/DDBJ databases">
        <title>The permanent draft genome of Mucilaginibacter paludis DSM 18603.</title>
        <authorList>
            <consortium name="US DOE Joint Genome Institute (JGI-PGF)"/>
            <person name="Lucas S."/>
            <person name="Han J."/>
            <person name="Lapidus A."/>
            <person name="Bruce D."/>
            <person name="Goodwin L."/>
            <person name="Pitluck S."/>
            <person name="Peters L."/>
            <person name="Kyrpides N."/>
            <person name="Mavromatis K."/>
            <person name="Ivanova N."/>
            <person name="Mikhailova N."/>
            <person name="Held B."/>
            <person name="Detter J.C."/>
            <person name="Tapia R."/>
            <person name="Han C."/>
            <person name="Land M."/>
            <person name="Hauser L."/>
            <person name="Markowitz V."/>
            <person name="Cheng J.-F."/>
            <person name="Hugenholtz P."/>
            <person name="Woyke T."/>
            <person name="Wu D."/>
            <person name="Tindall B."/>
            <person name="Brambilla E."/>
            <person name="Klenk H.-P."/>
            <person name="Eisen J.A."/>
        </authorList>
    </citation>
    <scope>NUCLEOTIDE SEQUENCE [LARGE SCALE GENOMIC DNA]</scope>
    <source>
        <strain evidence="3">DSM 18603</strain>
    </source>
</reference>